<dbReference type="AlphaFoldDB" id="A0A9X3NF65"/>
<dbReference type="EMBL" id="JAPDDP010000112">
    <property type="protein sequence ID" value="MDA0185413.1"/>
    <property type="molecule type" value="Genomic_DNA"/>
</dbReference>
<dbReference type="InterPro" id="IPR003691">
    <property type="entry name" value="FluC"/>
</dbReference>
<gene>
    <name evidence="10" type="primary">fluC</name>
    <name evidence="10" type="synonym">crcB</name>
    <name evidence="11" type="ORF">OJ997_34220</name>
</gene>
<comment type="activity regulation">
    <text evidence="10">Na(+) is not transported, but it plays an essential structural role and its presence is essential for fluoride channel function.</text>
</comment>
<keyword evidence="5 10" id="KW-0472">Membrane</keyword>
<keyword evidence="2 10" id="KW-1003">Cell membrane</keyword>
<evidence type="ECO:0000256" key="7">
    <source>
        <dbReference type="ARBA" id="ARBA00035120"/>
    </source>
</evidence>
<organism evidence="11 12">
    <name type="scientific">Solirubrobacter phytolaccae</name>
    <dbReference type="NCBI Taxonomy" id="1404360"/>
    <lineage>
        <taxon>Bacteria</taxon>
        <taxon>Bacillati</taxon>
        <taxon>Actinomycetota</taxon>
        <taxon>Thermoleophilia</taxon>
        <taxon>Solirubrobacterales</taxon>
        <taxon>Solirubrobacteraceae</taxon>
        <taxon>Solirubrobacter</taxon>
    </lineage>
</organism>
<evidence type="ECO:0000313" key="11">
    <source>
        <dbReference type="EMBL" id="MDA0185413.1"/>
    </source>
</evidence>
<dbReference type="Pfam" id="PF02537">
    <property type="entry name" value="CRCB"/>
    <property type="match status" value="1"/>
</dbReference>
<comment type="caution">
    <text evidence="11">The sequence shown here is derived from an EMBL/GenBank/DDBJ whole genome shotgun (WGS) entry which is preliminary data.</text>
</comment>
<comment type="catalytic activity">
    <reaction evidence="8">
        <text>fluoride(in) = fluoride(out)</text>
        <dbReference type="Rhea" id="RHEA:76159"/>
        <dbReference type="ChEBI" id="CHEBI:17051"/>
    </reaction>
    <physiologicalReaction direction="left-to-right" evidence="8">
        <dbReference type="Rhea" id="RHEA:76160"/>
    </physiologicalReaction>
</comment>
<keyword evidence="12" id="KW-1185">Reference proteome</keyword>
<sequence length="101" mass="10207">MNVLLLALAGGTGAVLRFLVSSRLPVPYGTLAVNLSGAFALGLIGENLVLGTGFVGAYTTFSTWMLESEQLSRRGAALNIAGSLALGLAAAQLGITLRTAG</sequence>
<dbReference type="PANTHER" id="PTHR28259:SF1">
    <property type="entry name" value="FLUORIDE EXPORT PROTEIN 1-RELATED"/>
    <property type="match status" value="1"/>
</dbReference>
<evidence type="ECO:0000256" key="6">
    <source>
        <dbReference type="ARBA" id="ARBA00023303"/>
    </source>
</evidence>
<evidence type="ECO:0000256" key="4">
    <source>
        <dbReference type="ARBA" id="ARBA00022989"/>
    </source>
</evidence>
<proteinExistence type="inferred from homology"/>
<evidence type="ECO:0000313" key="12">
    <source>
        <dbReference type="Proteomes" id="UP001147653"/>
    </source>
</evidence>
<reference evidence="11" key="1">
    <citation type="submission" date="2022-10" db="EMBL/GenBank/DDBJ databases">
        <title>The WGS of Solirubrobacter phytolaccae KCTC 29190.</title>
        <authorList>
            <person name="Jiang Z."/>
        </authorList>
    </citation>
    <scope>NUCLEOTIDE SEQUENCE</scope>
    <source>
        <strain evidence="11">KCTC 29190</strain>
    </source>
</reference>
<evidence type="ECO:0000256" key="10">
    <source>
        <dbReference type="HAMAP-Rule" id="MF_00454"/>
    </source>
</evidence>
<feature type="binding site" evidence="10">
    <location>
        <position position="56"/>
    </location>
    <ligand>
        <name>Na(+)</name>
        <dbReference type="ChEBI" id="CHEBI:29101"/>
        <note>structural</note>
    </ligand>
</feature>
<feature type="transmembrane region" description="Helical" evidence="10">
    <location>
        <begin position="76"/>
        <end position="95"/>
    </location>
</feature>
<dbReference type="Proteomes" id="UP001147653">
    <property type="component" value="Unassembled WGS sequence"/>
</dbReference>
<dbReference type="GO" id="GO:0046872">
    <property type="term" value="F:metal ion binding"/>
    <property type="evidence" value="ECO:0007669"/>
    <property type="project" value="UniProtKB-KW"/>
</dbReference>
<dbReference type="RefSeq" id="WP_270029916.1">
    <property type="nucleotide sequence ID" value="NZ_JAPDDP010000112.1"/>
</dbReference>
<dbReference type="GO" id="GO:0140114">
    <property type="term" value="P:cellular detoxification of fluoride"/>
    <property type="evidence" value="ECO:0007669"/>
    <property type="project" value="UniProtKB-UniRule"/>
</dbReference>
<comment type="similarity">
    <text evidence="7 10">Belongs to the fluoride channel Fluc/FEX (TC 1.A.43) family.</text>
</comment>
<feature type="transmembrane region" description="Helical" evidence="10">
    <location>
        <begin position="38"/>
        <end position="64"/>
    </location>
</feature>
<comment type="caution">
    <text evidence="10">Lacks conserved residue(s) required for the propagation of feature annotation.</text>
</comment>
<keyword evidence="10" id="KW-0479">Metal-binding</keyword>
<feature type="binding site" evidence="10">
    <location>
        <position position="59"/>
    </location>
    <ligand>
        <name>Na(+)</name>
        <dbReference type="ChEBI" id="CHEBI:29101"/>
        <note>structural</note>
    </ligand>
</feature>
<keyword evidence="4 10" id="KW-1133">Transmembrane helix</keyword>
<keyword evidence="10" id="KW-0813">Transport</keyword>
<keyword evidence="3 10" id="KW-0812">Transmembrane</keyword>
<dbReference type="GO" id="GO:0062054">
    <property type="term" value="F:fluoride channel activity"/>
    <property type="evidence" value="ECO:0007669"/>
    <property type="project" value="UniProtKB-UniRule"/>
</dbReference>
<dbReference type="PANTHER" id="PTHR28259">
    <property type="entry name" value="FLUORIDE EXPORT PROTEIN 1-RELATED"/>
    <property type="match status" value="1"/>
</dbReference>
<protein>
    <recommendedName>
        <fullName evidence="10">Fluoride-specific ion channel FluC</fullName>
    </recommendedName>
</protein>
<dbReference type="GO" id="GO:0005886">
    <property type="term" value="C:plasma membrane"/>
    <property type="evidence" value="ECO:0007669"/>
    <property type="project" value="UniProtKB-SubCell"/>
</dbReference>
<keyword evidence="6 10" id="KW-0407">Ion channel</keyword>
<evidence type="ECO:0000256" key="2">
    <source>
        <dbReference type="ARBA" id="ARBA00022475"/>
    </source>
</evidence>
<name>A0A9X3NF65_9ACTN</name>
<comment type="subcellular location">
    <subcellularLocation>
        <location evidence="1 10">Cell membrane</location>
        <topology evidence="1 10">Multi-pass membrane protein</topology>
    </subcellularLocation>
</comment>
<evidence type="ECO:0000256" key="1">
    <source>
        <dbReference type="ARBA" id="ARBA00004651"/>
    </source>
</evidence>
<evidence type="ECO:0000256" key="3">
    <source>
        <dbReference type="ARBA" id="ARBA00022692"/>
    </source>
</evidence>
<comment type="function">
    <text evidence="9 10">Fluoride-specific ion channel. Important for reducing fluoride concentration in the cell, thus reducing its toxicity.</text>
</comment>
<evidence type="ECO:0000256" key="5">
    <source>
        <dbReference type="ARBA" id="ARBA00023136"/>
    </source>
</evidence>
<keyword evidence="10" id="KW-0406">Ion transport</keyword>
<evidence type="ECO:0000256" key="9">
    <source>
        <dbReference type="ARBA" id="ARBA00049940"/>
    </source>
</evidence>
<dbReference type="HAMAP" id="MF_00454">
    <property type="entry name" value="FluC"/>
    <property type="match status" value="1"/>
</dbReference>
<accession>A0A9X3NF65</accession>
<keyword evidence="10" id="KW-0915">Sodium</keyword>
<evidence type="ECO:0000256" key="8">
    <source>
        <dbReference type="ARBA" id="ARBA00035585"/>
    </source>
</evidence>